<keyword evidence="5 8" id="KW-0067">ATP-binding</keyword>
<comment type="caution">
    <text evidence="11">The sequence shown here is derived from an EMBL/GenBank/DDBJ whole genome shotgun (WGS) entry which is preliminary data.</text>
</comment>
<evidence type="ECO:0000256" key="1">
    <source>
        <dbReference type="ARBA" id="ARBA00005187"/>
    </source>
</evidence>
<dbReference type="EMBL" id="PGTO01000007">
    <property type="protein sequence ID" value="RAU21946.1"/>
    <property type="molecule type" value="Genomic_DNA"/>
</dbReference>
<comment type="pathway">
    <text evidence="1">Amino-acid biosynthesis; L-asparagine biosynthesis; L-asparagine from L-aspartate (L-Gln route): step 1/1.</text>
</comment>
<dbReference type="OrthoDB" id="9763290at2"/>
<dbReference type="GO" id="GO:0004066">
    <property type="term" value="F:asparagine synthase (glutamine-hydrolyzing) activity"/>
    <property type="evidence" value="ECO:0007669"/>
    <property type="project" value="UniProtKB-EC"/>
</dbReference>
<evidence type="ECO:0000259" key="10">
    <source>
        <dbReference type="PROSITE" id="PS51278"/>
    </source>
</evidence>
<dbReference type="InterPro" id="IPR017932">
    <property type="entry name" value="GATase_2_dom"/>
</dbReference>
<dbReference type="SUPFAM" id="SSF56235">
    <property type="entry name" value="N-terminal nucleophile aminohydrolases (Ntn hydrolases)"/>
    <property type="match status" value="1"/>
</dbReference>
<evidence type="ECO:0000256" key="4">
    <source>
        <dbReference type="ARBA" id="ARBA00022741"/>
    </source>
</evidence>
<evidence type="ECO:0000256" key="9">
    <source>
        <dbReference type="PIRSR" id="PIRSR001589-3"/>
    </source>
</evidence>
<dbReference type="CDD" id="cd00712">
    <property type="entry name" value="AsnB"/>
    <property type="match status" value="1"/>
</dbReference>
<gene>
    <name evidence="11" type="primary">asnB</name>
    <name evidence="11" type="ORF">CU669_11240</name>
</gene>
<reference evidence="11 12" key="1">
    <citation type="submission" date="2017-11" db="EMBL/GenBank/DDBJ databases">
        <title>Draft genome sequence of magnetotactic bacterium Magnetospirillum kuznetsovii LBB-42.</title>
        <authorList>
            <person name="Grouzdev D.S."/>
            <person name="Rysina M.S."/>
            <person name="Baslerov R.V."/>
            <person name="Koziaeva V."/>
        </authorList>
    </citation>
    <scope>NUCLEOTIDE SEQUENCE [LARGE SCALE GENOMIC DNA]</scope>
    <source>
        <strain evidence="11 12">LBB-42</strain>
    </source>
</reference>
<dbReference type="NCBIfam" id="TIGR01536">
    <property type="entry name" value="asn_synth_AEB"/>
    <property type="match status" value="1"/>
</dbReference>
<evidence type="ECO:0000313" key="12">
    <source>
        <dbReference type="Proteomes" id="UP000251075"/>
    </source>
</evidence>
<dbReference type="InterPro" id="IPR029055">
    <property type="entry name" value="Ntn_hydrolases_N"/>
</dbReference>
<evidence type="ECO:0000256" key="5">
    <source>
        <dbReference type="ARBA" id="ARBA00022840"/>
    </source>
</evidence>
<dbReference type="PIRSF" id="PIRSF001589">
    <property type="entry name" value="Asn_synthetase_glu-h"/>
    <property type="match status" value="1"/>
</dbReference>
<keyword evidence="6" id="KW-0315">Glutamine amidotransferase</keyword>
<dbReference type="PROSITE" id="PS51278">
    <property type="entry name" value="GATASE_TYPE_2"/>
    <property type="match status" value="1"/>
</dbReference>
<feature type="binding site" evidence="8">
    <location>
        <position position="292"/>
    </location>
    <ligand>
        <name>ATP</name>
        <dbReference type="ChEBI" id="CHEBI:30616"/>
    </ligand>
</feature>
<keyword evidence="12" id="KW-1185">Reference proteome</keyword>
<dbReference type="GO" id="GO:0005829">
    <property type="term" value="C:cytosol"/>
    <property type="evidence" value="ECO:0007669"/>
    <property type="project" value="TreeGrafter"/>
</dbReference>
<comment type="similarity">
    <text evidence="2">Belongs to the asparagine synthetase family.</text>
</comment>
<name>A0A364NY00_9PROT</name>
<dbReference type="Gene3D" id="3.40.50.620">
    <property type="entry name" value="HUPs"/>
    <property type="match status" value="1"/>
</dbReference>
<dbReference type="PANTHER" id="PTHR43284">
    <property type="entry name" value="ASPARAGINE SYNTHETASE (GLUTAMINE-HYDROLYZING)"/>
    <property type="match status" value="1"/>
</dbReference>
<dbReference type="EC" id="6.3.5.4" evidence="3"/>
<dbReference type="Proteomes" id="UP000251075">
    <property type="component" value="Unassembled WGS sequence"/>
</dbReference>
<dbReference type="CDD" id="cd01991">
    <property type="entry name" value="Asn_synthase_B_C"/>
    <property type="match status" value="1"/>
</dbReference>
<dbReference type="InterPro" id="IPR001962">
    <property type="entry name" value="Asn_synthase"/>
</dbReference>
<comment type="catalytic activity">
    <reaction evidence="7">
        <text>L-aspartate + L-glutamine + ATP + H2O = L-asparagine + L-glutamate + AMP + diphosphate + H(+)</text>
        <dbReference type="Rhea" id="RHEA:12228"/>
        <dbReference type="ChEBI" id="CHEBI:15377"/>
        <dbReference type="ChEBI" id="CHEBI:15378"/>
        <dbReference type="ChEBI" id="CHEBI:29985"/>
        <dbReference type="ChEBI" id="CHEBI:29991"/>
        <dbReference type="ChEBI" id="CHEBI:30616"/>
        <dbReference type="ChEBI" id="CHEBI:33019"/>
        <dbReference type="ChEBI" id="CHEBI:58048"/>
        <dbReference type="ChEBI" id="CHEBI:58359"/>
        <dbReference type="ChEBI" id="CHEBI:456215"/>
        <dbReference type="EC" id="6.3.5.4"/>
    </reaction>
</comment>
<dbReference type="InterPro" id="IPR006426">
    <property type="entry name" value="Asn_synth_AEB"/>
</dbReference>
<organism evidence="11 12">
    <name type="scientific">Paramagnetospirillum kuznetsovii</name>
    <dbReference type="NCBI Taxonomy" id="2053833"/>
    <lineage>
        <taxon>Bacteria</taxon>
        <taxon>Pseudomonadati</taxon>
        <taxon>Pseudomonadota</taxon>
        <taxon>Alphaproteobacteria</taxon>
        <taxon>Rhodospirillales</taxon>
        <taxon>Magnetospirillaceae</taxon>
        <taxon>Paramagnetospirillum</taxon>
    </lineage>
</organism>
<dbReference type="PANTHER" id="PTHR43284:SF1">
    <property type="entry name" value="ASPARAGINE SYNTHETASE"/>
    <property type="match status" value="1"/>
</dbReference>
<protein>
    <recommendedName>
        <fullName evidence="3">asparagine synthase (glutamine-hydrolyzing)</fullName>
        <ecNumber evidence="3">6.3.5.4</ecNumber>
    </recommendedName>
</protein>
<feature type="domain" description="Glutamine amidotransferase type-2" evidence="10">
    <location>
        <begin position="1"/>
        <end position="208"/>
    </location>
</feature>
<dbReference type="Pfam" id="PF13522">
    <property type="entry name" value="GATase_6"/>
    <property type="match status" value="1"/>
</dbReference>
<sequence length="669" mass="73348">MIGPGVNGVLLTAMREAMAHRGPDGAGLWLSADGRVGLAHRRLSILDLADNAGQPMANEDGSVVVAFNGEIYNHLVLRRELTEAGHVFATDHSDTEVLVHGYEQWGLDGLLARLSGMFAFALWDAAAAKLLLVRDRVGVKPLYFSRIDGTLAFASEIKGLLAHPGLERDVCAPALWHTLSFLTPPAPLTLFDGVFKLPAGHVLEVDANGAMRARRWWRAVPGLVEPVPGGLSEAARRDYFVQGIRSRLEASVASHLAADVPVGAFLSGGIDSSTLVGLMSRLAGGRVNTFTIGFSDHKHLNELDWADRVARHFGTEHHVVRISGEHMESYLEELVHTQDEPIADWVCIPLHFVSSVVRQAGVKVVQVGEGADELFCGYPSWMTWLDLHHRAWGPWRKWMPGPLRAVAAEAAALGAWARPDLAAKLDIVRRAADRDGELFWTGAISLWDGQKRGLIPDPQAFCSVGRAGEMADLGLLPDSWLTPDSAAVPASFMAAFDRDFPGRDQLSRMTHAEFRLRLPELLLMRVDKITMGQSIEARVPFLDKDLVEFVLDIPQADKLAGGAKALLKQAVRGLIPDDIIDRPKMGFGAPMSQWLRGEFGRRAESEILSSSLLDRFGFSKKAVAAMIDDHRQGRRDVSLPIWVLYNTVAWHRKWIGEAPKGRRLGGCCG</sequence>
<dbReference type="InterPro" id="IPR014729">
    <property type="entry name" value="Rossmann-like_a/b/a_fold"/>
</dbReference>
<evidence type="ECO:0000256" key="7">
    <source>
        <dbReference type="ARBA" id="ARBA00048741"/>
    </source>
</evidence>
<dbReference type="GO" id="GO:0005524">
    <property type="term" value="F:ATP binding"/>
    <property type="evidence" value="ECO:0007669"/>
    <property type="project" value="UniProtKB-KW"/>
</dbReference>
<keyword evidence="4 8" id="KW-0547">Nucleotide-binding</keyword>
<dbReference type="Gene3D" id="3.60.20.10">
    <property type="entry name" value="Glutamine Phosphoribosylpyrophosphate, subunit 1, domain 1"/>
    <property type="match status" value="1"/>
</dbReference>
<evidence type="ECO:0000256" key="8">
    <source>
        <dbReference type="PIRSR" id="PIRSR001589-2"/>
    </source>
</evidence>
<dbReference type="InterPro" id="IPR033738">
    <property type="entry name" value="AsnB_N"/>
</dbReference>
<dbReference type="GO" id="GO:0006529">
    <property type="term" value="P:asparagine biosynthetic process"/>
    <property type="evidence" value="ECO:0007669"/>
    <property type="project" value="InterPro"/>
</dbReference>
<dbReference type="AlphaFoldDB" id="A0A364NY00"/>
<evidence type="ECO:0000256" key="2">
    <source>
        <dbReference type="ARBA" id="ARBA00005752"/>
    </source>
</evidence>
<dbReference type="Pfam" id="PF00733">
    <property type="entry name" value="Asn_synthase"/>
    <property type="match status" value="1"/>
</dbReference>
<accession>A0A364NY00</accession>
<dbReference type="InterPro" id="IPR051786">
    <property type="entry name" value="ASN_synthetase/amidase"/>
</dbReference>
<feature type="binding site" evidence="8">
    <location>
        <position position="94"/>
    </location>
    <ligand>
        <name>L-glutamine</name>
        <dbReference type="ChEBI" id="CHEBI:58359"/>
    </ligand>
</feature>
<feature type="site" description="Important for beta-aspartyl-AMP intermediate formation" evidence="9">
    <location>
        <position position="369"/>
    </location>
</feature>
<evidence type="ECO:0000256" key="6">
    <source>
        <dbReference type="ARBA" id="ARBA00022962"/>
    </source>
</evidence>
<dbReference type="SUPFAM" id="SSF52402">
    <property type="entry name" value="Adenine nucleotide alpha hydrolases-like"/>
    <property type="match status" value="1"/>
</dbReference>
<proteinExistence type="inferred from homology"/>
<evidence type="ECO:0000313" key="11">
    <source>
        <dbReference type="EMBL" id="RAU21946.1"/>
    </source>
</evidence>
<evidence type="ECO:0000256" key="3">
    <source>
        <dbReference type="ARBA" id="ARBA00012737"/>
    </source>
</evidence>